<evidence type="ECO:0000313" key="1">
    <source>
        <dbReference type="EMBL" id="GET06231.1"/>
    </source>
</evidence>
<dbReference type="AlphaFoldDB" id="A0A6F9XLT8"/>
<sequence>MYQIDFYEDKNGISDVTEFIEYLDQSTQKQDHQILTKLTYQLELLSQLGNRMHEPQAKFLKGYRHPLMELRPMPERFFYASWDRNRFVILSHYKKKQNKTDPREVEKALDRLDDWLERKGK</sequence>
<proteinExistence type="predicted"/>
<comment type="caution">
    <text evidence="1">The sequence shown here is derived from an EMBL/GenBank/DDBJ whole genome shotgun (WGS) entry which is preliminary data.</text>
</comment>
<name>A0A6F9XLT8_9LACO</name>
<organism evidence="1">
    <name type="scientific">Ligilactobacillus agilis</name>
    <dbReference type="NCBI Taxonomy" id="1601"/>
    <lineage>
        <taxon>Bacteria</taxon>
        <taxon>Bacillati</taxon>
        <taxon>Bacillota</taxon>
        <taxon>Bacilli</taxon>
        <taxon>Lactobacillales</taxon>
        <taxon>Lactobacillaceae</taxon>
        <taxon>Ligilactobacillus</taxon>
    </lineage>
</organism>
<accession>A0A6F9XLT8</accession>
<dbReference type="Proteomes" id="UP000494265">
    <property type="component" value="Unassembled WGS sequence"/>
</dbReference>
<dbReference type="EMBL" id="BLAM01000126">
    <property type="protein sequence ID" value="GET06231.1"/>
    <property type="molecule type" value="Genomic_DNA"/>
</dbReference>
<dbReference type="RefSeq" id="WP_172584730.1">
    <property type="nucleotide sequence ID" value="NZ_BLAM01000126.1"/>
</dbReference>
<reference evidence="1" key="1">
    <citation type="submission" date="2019-10" db="EMBL/GenBank/DDBJ databases">
        <title>Lactobacillus agilis SY212 Whole Genome Sequencing Project.</title>
        <authorList>
            <person name="Suzuki S."/>
            <person name="Endo A."/>
            <person name="Maeno S."/>
            <person name="Shiwa Y."/>
            <person name="Matsutani M."/>
            <person name="Kajikawa A."/>
        </authorList>
    </citation>
    <scope>NUCLEOTIDE SEQUENCE</scope>
    <source>
        <strain evidence="1">SY212</strain>
    </source>
</reference>
<dbReference type="InterPro" id="IPR009241">
    <property type="entry name" value="HigB-like"/>
</dbReference>
<dbReference type="Pfam" id="PF05973">
    <property type="entry name" value="Gp49"/>
    <property type="match status" value="1"/>
</dbReference>
<protein>
    <submittedName>
        <fullName evidence="1">Toxin RelE</fullName>
    </submittedName>
</protein>
<gene>
    <name evidence="1" type="ORF">SY212_12610</name>
</gene>